<dbReference type="PANTHER" id="PTHR33392:SF6">
    <property type="entry name" value="POLYISOPRENYL-TEICHOIC ACID--PEPTIDOGLYCAN TEICHOIC ACID TRANSFERASE TAGU"/>
    <property type="match status" value="1"/>
</dbReference>
<evidence type="ECO:0000256" key="1">
    <source>
        <dbReference type="ARBA" id="ARBA00006068"/>
    </source>
</evidence>
<evidence type="ECO:0000256" key="3">
    <source>
        <dbReference type="SAM" id="Phobius"/>
    </source>
</evidence>
<feature type="region of interest" description="Disordered" evidence="2">
    <location>
        <begin position="348"/>
        <end position="412"/>
    </location>
</feature>
<name>A0A4Y3WWW8_9PSEU</name>
<protein>
    <submittedName>
        <fullName evidence="5">LytTR family transcriptional regulator</fullName>
    </submittedName>
</protein>
<feature type="compositionally biased region" description="Pro residues" evidence="2">
    <location>
        <begin position="370"/>
        <end position="391"/>
    </location>
</feature>
<dbReference type="PANTHER" id="PTHR33392">
    <property type="entry name" value="POLYISOPRENYL-TEICHOIC ACID--PEPTIDOGLYCAN TEICHOIC ACID TRANSFERASE TAGU"/>
    <property type="match status" value="1"/>
</dbReference>
<evidence type="ECO:0000256" key="2">
    <source>
        <dbReference type="SAM" id="MobiDB-lite"/>
    </source>
</evidence>
<dbReference type="RefSeq" id="WP_141282549.1">
    <property type="nucleotide sequence ID" value="NZ_BAAARZ010000073.1"/>
</dbReference>
<organism evidence="5 6">
    <name type="scientific">Pseudonocardia hydrocarbonoxydans</name>
    <dbReference type="NCBI Taxonomy" id="76726"/>
    <lineage>
        <taxon>Bacteria</taxon>
        <taxon>Bacillati</taxon>
        <taxon>Actinomycetota</taxon>
        <taxon>Actinomycetes</taxon>
        <taxon>Pseudonocardiales</taxon>
        <taxon>Pseudonocardiaceae</taxon>
        <taxon>Pseudonocardia</taxon>
    </lineage>
</organism>
<keyword evidence="3" id="KW-0812">Transmembrane</keyword>
<keyword evidence="3" id="KW-1133">Transmembrane helix</keyword>
<evidence type="ECO:0000313" key="5">
    <source>
        <dbReference type="EMBL" id="GEC22761.1"/>
    </source>
</evidence>
<feature type="compositionally biased region" description="Low complexity" evidence="2">
    <location>
        <begin position="392"/>
        <end position="402"/>
    </location>
</feature>
<gene>
    <name evidence="5" type="ORF">PHY01_50440</name>
</gene>
<dbReference type="InterPro" id="IPR004474">
    <property type="entry name" value="LytR_CpsA_psr"/>
</dbReference>
<feature type="domain" description="Cell envelope-related transcriptional attenuator" evidence="4">
    <location>
        <begin position="93"/>
        <end position="262"/>
    </location>
</feature>
<dbReference type="OrthoDB" id="9782542at2"/>
<dbReference type="Pfam" id="PF03816">
    <property type="entry name" value="LytR_cpsA_psr"/>
    <property type="match status" value="1"/>
</dbReference>
<keyword evidence="3" id="KW-0472">Membrane</keyword>
<reference evidence="5 6" key="1">
    <citation type="submission" date="2019-06" db="EMBL/GenBank/DDBJ databases">
        <title>Whole genome shotgun sequence of Pseudonocardia hydrocarbonoxydans NBRC 14498.</title>
        <authorList>
            <person name="Hosoyama A."/>
            <person name="Uohara A."/>
            <person name="Ohji S."/>
            <person name="Ichikawa N."/>
        </authorList>
    </citation>
    <scope>NUCLEOTIDE SEQUENCE [LARGE SCALE GENOMIC DNA]</scope>
    <source>
        <strain evidence="5 6">NBRC 14498</strain>
    </source>
</reference>
<sequence>MIARQVGLAVRGVVVLVSVAVLVTTGYSWAVYREVSDGLVTSGALGEQAAPGLDEEFTALLVGIDTRTDASGDPLPPEVLAELRAGDDEGQFNTDTIILLHVPAGTTASASAVSIPRDSFVDIAGGLGRHKVNSAYRRGMSAAEDELTARGLTGAALERAAREAGRRTLVDTVESLTGVGVDHFAEINLAGFVEITDAIGGVPVCLNAAVREERSGIDLPAGQQIVSGGDALAFVRQRRDLPAGDLDRVTRQQAFLAGLARSALGTGALADPARVDALVGAVTRYVVLDRGWDLDRLVAQLRRASGGDIAFLTVPTGRPDLQTPVDGVAVEIDPDAVREFVAGVVGGAGPGATPSASPPPSAARLSSPDPSAPDPSAPDPSAPAPSAPAPPGTTATTPADRPITAATVPCVD</sequence>
<dbReference type="Proteomes" id="UP000320338">
    <property type="component" value="Unassembled WGS sequence"/>
</dbReference>
<dbReference type="EMBL" id="BJNG01000056">
    <property type="protein sequence ID" value="GEC22761.1"/>
    <property type="molecule type" value="Genomic_DNA"/>
</dbReference>
<evidence type="ECO:0000313" key="6">
    <source>
        <dbReference type="Proteomes" id="UP000320338"/>
    </source>
</evidence>
<dbReference type="AlphaFoldDB" id="A0A4Y3WWW8"/>
<evidence type="ECO:0000259" key="4">
    <source>
        <dbReference type="Pfam" id="PF03816"/>
    </source>
</evidence>
<comment type="caution">
    <text evidence="5">The sequence shown here is derived from an EMBL/GenBank/DDBJ whole genome shotgun (WGS) entry which is preliminary data.</text>
</comment>
<keyword evidence="6" id="KW-1185">Reference proteome</keyword>
<proteinExistence type="inferred from homology"/>
<dbReference type="InterPro" id="IPR050922">
    <property type="entry name" value="LytR/CpsA/Psr_CW_biosynth"/>
</dbReference>
<comment type="similarity">
    <text evidence="1">Belongs to the LytR/CpsA/Psr (LCP) family.</text>
</comment>
<accession>A0A4Y3WWW8</accession>
<feature type="transmembrane region" description="Helical" evidence="3">
    <location>
        <begin position="12"/>
        <end position="32"/>
    </location>
</feature>
<dbReference type="Gene3D" id="3.40.630.190">
    <property type="entry name" value="LCP protein"/>
    <property type="match status" value="1"/>
</dbReference>
<dbReference type="NCBIfam" id="TIGR00350">
    <property type="entry name" value="lytR_cpsA_psr"/>
    <property type="match status" value="1"/>
</dbReference>